<name>A0ABU9Z4R5_9HYPH</name>
<dbReference type="EMBL" id="JAQYXL010000001">
    <property type="protein sequence ID" value="MEN3226354.1"/>
    <property type="molecule type" value="Genomic_DNA"/>
</dbReference>
<comment type="caution">
    <text evidence="2">The sequence shown here is derived from an EMBL/GenBank/DDBJ whole genome shotgun (WGS) entry which is preliminary data.</text>
</comment>
<dbReference type="Proteomes" id="UP001404845">
    <property type="component" value="Unassembled WGS sequence"/>
</dbReference>
<keyword evidence="1" id="KW-0472">Membrane</keyword>
<protein>
    <submittedName>
        <fullName evidence="2">Uncharacterized protein</fullName>
    </submittedName>
</protein>
<evidence type="ECO:0000256" key="1">
    <source>
        <dbReference type="SAM" id="Phobius"/>
    </source>
</evidence>
<reference evidence="2 3" key="1">
    <citation type="journal article" date="2023" name="PLoS ONE">
        <title>Complete genome assembly of Hawai'i environmental nontuberculous mycobacteria reveals unexpected co-isolation with methylobacteria.</title>
        <authorList>
            <person name="Hendrix J."/>
            <person name="Epperson L.E."/>
            <person name="Tong E.I."/>
            <person name="Chan Y.L."/>
            <person name="Hasan N.A."/>
            <person name="Dawrs S.N."/>
            <person name="Norton G.J."/>
            <person name="Virdi R."/>
            <person name="Crooks J.L."/>
            <person name="Chan E.D."/>
            <person name="Honda J.R."/>
            <person name="Strong M."/>
        </authorList>
    </citation>
    <scope>NUCLEOTIDE SEQUENCE [LARGE SCALE GENOMIC DNA]</scope>
    <source>
        <strain evidence="2 3">NJH_HI01</strain>
    </source>
</reference>
<evidence type="ECO:0000313" key="2">
    <source>
        <dbReference type="EMBL" id="MEN3226354.1"/>
    </source>
</evidence>
<accession>A0ABU9Z4R5</accession>
<dbReference type="RefSeq" id="WP_200672136.1">
    <property type="nucleotide sequence ID" value="NZ_JACWCW010000108.1"/>
</dbReference>
<keyword evidence="3" id="KW-1185">Reference proteome</keyword>
<feature type="transmembrane region" description="Helical" evidence="1">
    <location>
        <begin position="144"/>
        <end position="164"/>
    </location>
</feature>
<evidence type="ECO:0000313" key="3">
    <source>
        <dbReference type="Proteomes" id="UP001404845"/>
    </source>
</evidence>
<proteinExistence type="predicted"/>
<sequence length="204" mass="22446">MIVSCGTLHFLAQFARARARTAERALGTRARRRHTALLLSHGDEKLSAATKRRYHAILKQQGLGLPTAEQEGRSGDAYARYRSGVYWLLERARPSARTSLLLDRNIAYAFRQNLLGLKPVALATLFCALLANGLLLLRSKPDEMLLWTDLALEAAFAGVLFVWIGGVSQAFVVDVSLCYAQRPLAQCETSGGKTKRNSARETAS</sequence>
<gene>
    <name evidence="2" type="ORF">PUR21_01475</name>
</gene>
<organism evidence="2 3">
    <name type="scientific">Methylorubrum rhodesianum</name>
    <dbReference type="NCBI Taxonomy" id="29427"/>
    <lineage>
        <taxon>Bacteria</taxon>
        <taxon>Pseudomonadati</taxon>
        <taxon>Pseudomonadota</taxon>
        <taxon>Alphaproteobacteria</taxon>
        <taxon>Hyphomicrobiales</taxon>
        <taxon>Methylobacteriaceae</taxon>
        <taxon>Methylorubrum</taxon>
    </lineage>
</organism>
<keyword evidence="1" id="KW-0812">Transmembrane</keyword>
<feature type="transmembrane region" description="Helical" evidence="1">
    <location>
        <begin position="120"/>
        <end position="137"/>
    </location>
</feature>
<keyword evidence="1" id="KW-1133">Transmembrane helix</keyword>